<evidence type="ECO:0000313" key="3">
    <source>
        <dbReference type="Proteomes" id="UP000036923"/>
    </source>
</evidence>
<sequence length="203" mass="22578">MYNQCETYVLGIGGIFLKIFSTIIIITVVFALMKYLGESTKKHAAVVSEGTIILKMNQAYGVIGYIGIVCSAVIGVIASLGTVKSVQDLIIVIGLVLSFLALSMPLVLISKKMKIEVDEEKIKHFGITGKIKTIYWNEIKTVKFSKTALELSLITDKIKVKLHMHLIGFNDMVNIMKAKIDYSLYRDALIEIESVNNRINKGF</sequence>
<organism evidence="2 3">
    <name type="scientific">Pseudobacteroides cellulosolvens ATCC 35603 = DSM 2933</name>
    <dbReference type="NCBI Taxonomy" id="398512"/>
    <lineage>
        <taxon>Bacteria</taxon>
        <taxon>Bacillati</taxon>
        <taxon>Bacillota</taxon>
        <taxon>Clostridia</taxon>
        <taxon>Eubacteriales</taxon>
        <taxon>Oscillospiraceae</taxon>
        <taxon>Pseudobacteroides</taxon>
    </lineage>
</organism>
<evidence type="ECO:0000313" key="2">
    <source>
        <dbReference type="EMBL" id="KNY25395.1"/>
    </source>
</evidence>
<keyword evidence="1" id="KW-0812">Transmembrane</keyword>
<accession>A0A0L6JI53</accession>
<dbReference type="AlphaFoldDB" id="A0A0L6JI53"/>
<feature type="transmembrane region" description="Helical" evidence="1">
    <location>
        <begin position="12"/>
        <end position="33"/>
    </location>
</feature>
<proteinExistence type="predicted"/>
<reference evidence="3" key="1">
    <citation type="submission" date="2015-07" db="EMBL/GenBank/DDBJ databases">
        <title>Near-Complete Genome Sequence of the Cellulolytic Bacterium Bacteroides (Pseudobacteroides) cellulosolvens ATCC 35603.</title>
        <authorList>
            <person name="Dassa B."/>
            <person name="Utturkar S.M."/>
            <person name="Klingeman D.M."/>
            <person name="Hurt R.A."/>
            <person name="Keller M."/>
            <person name="Xu J."/>
            <person name="Reddy Y.H.K."/>
            <person name="Borovok I."/>
            <person name="Grinberg I.R."/>
            <person name="Lamed R."/>
            <person name="Zhivin O."/>
            <person name="Bayer E.A."/>
            <person name="Brown S.D."/>
        </authorList>
    </citation>
    <scope>NUCLEOTIDE SEQUENCE [LARGE SCALE GENOMIC DNA]</scope>
    <source>
        <strain evidence="3">DSM 2933</strain>
    </source>
</reference>
<protein>
    <submittedName>
        <fullName evidence="2">Uncharacterized protein</fullName>
    </submittedName>
</protein>
<gene>
    <name evidence="2" type="ORF">Bccel_0655</name>
</gene>
<feature type="transmembrane region" description="Helical" evidence="1">
    <location>
        <begin position="62"/>
        <end position="83"/>
    </location>
</feature>
<dbReference type="EMBL" id="LGTC01000001">
    <property type="protein sequence ID" value="KNY25395.1"/>
    <property type="molecule type" value="Genomic_DNA"/>
</dbReference>
<keyword evidence="1" id="KW-0472">Membrane</keyword>
<evidence type="ECO:0000256" key="1">
    <source>
        <dbReference type="SAM" id="Phobius"/>
    </source>
</evidence>
<dbReference type="Proteomes" id="UP000036923">
    <property type="component" value="Unassembled WGS sequence"/>
</dbReference>
<name>A0A0L6JI53_9FIRM</name>
<feature type="transmembrane region" description="Helical" evidence="1">
    <location>
        <begin position="89"/>
        <end position="109"/>
    </location>
</feature>
<keyword evidence="3" id="KW-1185">Reference proteome</keyword>
<keyword evidence="1" id="KW-1133">Transmembrane helix</keyword>
<dbReference type="eggNOG" id="ENOG50330QJ">
    <property type="taxonomic scope" value="Bacteria"/>
</dbReference>
<comment type="caution">
    <text evidence="2">The sequence shown here is derived from an EMBL/GenBank/DDBJ whole genome shotgun (WGS) entry which is preliminary data.</text>
</comment>